<dbReference type="EMBL" id="JAUTAS010000001">
    <property type="protein sequence ID" value="MDQ1108493.1"/>
    <property type="molecule type" value="Genomic_DNA"/>
</dbReference>
<dbReference type="InterPro" id="IPR013766">
    <property type="entry name" value="Thioredoxin_domain"/>
</dbReference>
<organism evidence="2 3">
    <name type="scientific">Stenotrophomonas rhizophila</name>
    <dbReference type="NCBI Taxonomy" id="216778"/>
    <lineage>
        <taxon>Bacteria</taxon>
        <taxon>Pseudomonadati</taxon>
        <taxon>Pseudomonadota</taxon>
        <taxon>Gammaproteobacteria</taxon>
        <taxon>Lysobacterales</taxon>
        <taxon>Lysobacteraceae</taxon>
        <taxon>Stenotrophomonas</taxon>
    </lineage>
</organism>
<dbReference type="InterPro" id="IPR036249">
    <property type="entry name" value="Thioredoxin-like_sf"/>
</dbReference>
<comment type="caution">
    <text evidence="2">The sequence shown here is derived from an EMBL/GenBank/DDBJ whole genome shotgun (WGS) entry which is preliminary data.</text>
</comment>
<proteinExistence type="predicted"/>
<protein>
    <submittedName>
        <fullName evidence="2">Thioredoxin 1</fullName>
    </submittedName>
</protein>
<evidence type="ECO:0000313" key="2">
    <source>
        <dbReference type="EMBL" id="MDQ1108493.1"/>
    </source>
</evidence>
<dbReference type="AlphaFoldDB" id="A0AAP5AJ61"/>
<dbReference type="CDD" id="cd02947">
    <property type="entry name" value="TRX_family"/>
    <property type="match status" value="1"/>
</dbReference>
<dbReference type="Gene3D" id="3.40.30.10">
    <property type="entry name" value="Glutaredoxin"/>
    <property type="match status" value="1"/>
</dbReference>
<dbReference type="Pfam" id="PF00085">
    <property type="entry name" value="Thioredoxin"/>
    <property type="match status" value="1"/>
</dbReference>
<sequence>MAYARRFTDLLEPARAEVEAGTGCQLLEFGTDWCGHCAAAQPVVKDFVEKHDLDHRKVEDGKGRPLGRAFTVKLWPTLVLLRDGQEVARVVRPTAEGDLDALDRALG</sequence>
<accession>A0AAP5AJ61</accession>
<dbReference type="RefSeq" id="WP_307106874.1">
    <property type="nucleotide sequence ID" value="NZ_JAUTAS010000001.1"/>
</dbReference>
<dbReference type="Proteomes" id="UP001226084">
    <property type="component" value="Unassembled WGS sequence"/>
</dbReference>
<reference evidence="2" key="1">
    <citation type="submission" date="2023-07" db="EMBL/GenBank/DDBJ databases">
        <title>Functional and genomic diversity of the sorghum phyllosphere microbiome.</title>
        <authorList>
            <person name="Shade A."/>
        </authorList>
    </citation>
    <scope>NUCLEOTIDE SEQUENCE</scope>
    <source>
        <strain evidence="2">SORGH_AS_0457</strain>
    </source>
</reference>
<name>A0AAP5AJ61_9GAMM</name>
<feature type="domain" description="Thioredoxin" evidence="1">
    <location>
        <begin position="17"/>
        <end position="98"/>
    </location>
</feature>
<evidence type="ECO:0000259" key="1">
    <source>
        <dbReference type="Pfam" id="PF00085"/>
    </source>
</evidence>
<dbReference type="SUPFAM" id="SSF52833">
    <property type="entry name" value="Thioredoxin-like"/>
    <property type="match status" value="1"/>
</dbReference>
<gene>
    <name evidence="2" type="ORF">QE424_001652</name>
</gene>
<evidence type="ECO:0000313" key="3">
    <source>
        <dbReference type="Proteomes" id="UP001226084"/>
    </source>
</evidence>